<feature type="region of interest" description="Disordered" evidence="1">
    <location>
        <begin position="30"/>
        <end position="57"/>
    </location>
</feature>
<keyword evidence="2" id="KW-0732">Signal</keyword>
<keyword evidence="4" id="KW-1185">Reference proteome</keyword>
<feature type="compositionally biased region" description="Low complexity" evidence="1">
    <location>
        <begin position="179"/>
        <end position="191"/>
    </location>
</feature>
<dbReference type="RefSeq" id="WP_184934733.1">
    <property type="nucleotide sequence ID" value="NZ_JACHJV010000001.1"/>
</dbReference>
<protein>
    <submittedName>
        <fullName evidence="3">Putative lipoprotein with Yx(FWY)xxD motif</fullName>
    </submittedName>
</protein>
<organism evidence="3 4">
    <name type="scientific">Kitasatospora kifunensis</name>
    <name type="common">Streptomyces kifunensis</name>
    <dbReference type="NCBI Taxonomy" id="58351"/>
    <lineage>
        <taxon>Bacteria</taxon>
        <taxon>Bacillati</taxon>
        <taxon>Actinomycetota</taxon>
        <taxon>Actinomycetes</taxon>
        <taxon>Kitasatosporales</taxon>
        <taxon>Streptomycetaceae</taxon>
        <taxon>Kitasatospora</taxon>
    </lineage>
</organism>
<reference evidence="3 4" key="1">
    <citation type="submission" date="2020-08" db="EMBL/GenBank/DDBJ databases">
        <title>Sequencing the genomes of 1000 actinobacteria strains.</title>
        <authorList>
            <person name="Klenk H.-P."/>
        </authorList>
    </citation>
    <scope>NUCLEOTIDE SEQUENCE [LARGE SCALE GENOMIC DNA]</scope>
    <source>
        <strain evidence="3 4">DSM 41654</strain>
    </source>
</reference>
<dbReference type="Pfam" id="PF03640">
    <property type="entry name" value="Lipoprotein_15"/>
    <property type="match status" value="2"/>
</dbReference>
<feature type="signal peptide" evidence="2">
    <location>
        <begin position="1"/>
        <end position="21"/>
    </location>
</feature>
<accession>A0A7W7VTT4</accession>
<dbReference type="PANTHER" id="PTHR39335">
    <property type="entry name" value="BLL4220 PROTEIN"/>
    <property type="match status" value="1"/>
</dbReference>
<sequence length="203" mass="19766">MPNLRRVGALTAVGVAVLAFATACGSTVASTGTASPGTSATGTVQAPAATAPATPPPGMPAGAAVKVTTVSGLGQIVTDSNGFTLYRFAHDGTHPSTVTCTGSCAAQWPGAVAPSRLTGDGVSASLIGTVTGAGGARQLTLNGAPLYRYLSDTKPGEAKGEGVGGTWWAVTPTGIEVKPATPTNANAPNTPSNGVTNNTGNGY</sequence>
<proteinExistence type="predicted"/>
<dbReference type="AlphaFoldDB" id="A0A7W7VTT4"/>
<dbReference type="PROSITE" id="PS51257">
    <property type="entry name" value="PROKAR_LIPOPROTEIN"/>
    <property type="match status" value="1"/>
</dbReference>
<dbReference type="InterPro" id="IPR005297">
    <property type="entry name" value="Lipoprotein_repeat"/>
</dbReference>
<feature type="region of interest" description="Disordered" evidence="1">
    <location>
        <begin position="178"/>
        <end position="203"/>
    </location>
</feature>
<comment type="caution">
    <text evidence="3">The sequence shown here is derived from an EMBL/GenBank/DDBJ whole genome shotgun (WGS) entry which is preliminary data.</text>
</comment>
<feature type="compositionally biased region" description="Low complexity" evidence="1">
    <location>
        <begin position="30"/>
        <end position="52"/>
    </location>
</feature>
<name>A0A7W7VTT4_KITKI</name>
<dbReference type="PANTHER" id="PTHR39335:SF1">
    <property type="entry name" value="BLL4220 PROTEIN"/>
    <property type="match status" value="1"/>
</dbReference>
<gene>
    <name evidence="3" type="ORF">FHR34_001580</name>
</gene>
<dbReference type="EMBL" id="JACHJV010000001">
    <property type="protein sequence ID" value="MBB4922587.1"/>
    <property type="molecule type" value="Genomic_DNA"/>
</dbReference>
<dbReference type="Proteomes" id="UP000540506">
    <property type="component" value="Unassembled WGS sequence"/>
</dbReference>
<evidence type="ECO:0000256" key="1">
    <source>
        <dbReference type="SAM" id="MobiDB-lite"/>
    </source>
</evidence>
<feature type="compositionally biased region" description="Polar residues" evidence="1">
    <location>
        <begin position="192"/>
        <end position="203"/>
    </location>
</feature>
<dbReference type="GO" id="GO:0043448">
    <property type="term" value="P:alkane catabolic process"/>
    <property type="evidence" value="ECO:0007669"/>
    <property type="project" value="TreeGrafter"/>
</dbReference>
<keyword evidence="3" id="KW-0449">Lipoprotein</keyword>
<evidence type="ECO:0000313" key="3">
    <source>
        <dbReference type="EMBL" id="MBB4922587.1"/>
    </source>
</evidence>
<evidence type="ECO:0000256" key="2">
    <source>
        <dbReference type="SAM" id="SignalP"/>
    </source>
</evidence>
<evidence type="ECO:0000313" key="4">
    <source>
        <dbReference type="Proteomes" id="UP000540506"/>
    </source>
</evidence>
<feature type="chain" id="PRO_5038932409" evidence="2">
    <location>
        <begin position="22"/>
        <end position="203"/>
    </location>
</feature>